<dbReference type="SMART" id="SM00530">
    <property type="entry name" value="HTH_XRE"/>
    <property type="match status" value="1"/>
</dbReference>
<evidence type="ECO:0000259" key="1">
    <source>
        <dbReference type="PROSITE" id="PS50943"/>
    </source>
</evidence>
<dbReference type="Gene3D" id="1.10.260.40">
    <property type="entry name" value="lambda repressor-like DNA-binding domains"/>
    <property type="match status" value="1"/>
</dbReference>
<evidence type="ECO:0000313" key="3">
    <source>
        <dbReference type="Proteomes" id="UP000677913"/>
    </source>
</evidence>
<protein>
    <submittedName>
        <fullName evidence="2">Helix-turn-helix transcriptional regulator</fullName>
    </submittedName>
</protein>
<sequence length="279" mass="31588">MDTAVIHPIRAAAGTEQFRTRHLGELLRRCRERRPSTALRTDGARRKPGLTQEEAAALLCVGDRHYRDFERGRLRHPDPAFLDQVAETMAMSVAEREVLYYLACGHGPVQRATRTDLAAMQQWIDAAPDQPALVTDLAWNLLLWSRDEPLMLQDPESLPVESRNAILWMFSEAAKQRFVDVEQEYPVLVGRVRTAYLSAQGTDPALNHLVERLLLIPEAARWWREGELHAEPVIQTRRLRGPDGSVRHVRSISTTIPHQGLRLIAFTPVSAPPIIVAQR</sequence>
<dbReference type="Proteomes" id="UP000677913">
    <property type="component" value="Unassembled WGS sequence"/>
</dbReference>
<dbReference type="PROSITE" id="PS50943">
    <property type="entry name" value="HTH_CROC1"/>
    <property type="match status" value="1"/>
</dbReference>
<dbReference type="SUPFAM" id="SSF47413">
    <property type="entry name" value="lambda repressor-like DNA-binding domains"/>
    <property type="match status" value="1"/>
</dbReference>
<dbReference type="AlphaFoldDB" id="A0A8J7WVE4"/>
<reference evidence="2" key="1">
    <citation type="submission" date="2021-04" db="EMBL/GenBank/DDBJ databases">
        <title>Genome based classification of Actinospica acidithermotolerans sp. nov., an actinobacterium isolated from an Indonesian hot spring.</title>
        <authorList>
            <person name="Kusuma A.B."/>
            <person name="Putra K.E."/>
            <person name="Nafisah S."/>
            <person name="Loh J."/>
            <person name="Nouioui I."/>
            <person name="Goodfellow M."/>
        </authorList>
    </citation>
    <scope>NUCLEOTIDE SEQUENCE</scope>
    <source>
        <strain evidence="2">DSM 45618</strain>
    </source>
</reference>
<evidence type="ECO:0000313" key="2">
    <source>
        <dbReference type="EMBL" id="MBS2966540.1"/>
    </source>
</evidence>
<dbReference type="Pfam" id="PF13560">
    <property type="entry name" value="HTH_31"/>
    <property type="match status" value="1"/>
</dbReference>
<dbReference type="RefSeq" id="WP_211471714.1">
    <property type="nucleotide sequence ID" value="NZ_JAGSXH010000161.1"/>
</dbReference>
<dbReference type="PANTHER" id="PTHR35010">
    <property type="entry name" value="BLL4672 PROTEIN-RELATED"/>
    <property type="match status" value="1"/>
</dbReference>
<dbReference type="Pfam" id="PF17765">
    <property type="entry name" value="MLTR_LBD"/>
    <property type="match status" value="1"/>
</dbReference>
<dbReference type="InterPro" id="IPR041413">
    <property type="entry name" value="MLTR_LBD"/>
</dbReference>
<dbReference type="Gene3D" id="3.30.450.180">
    <property type="match status" value="1"/>
</dbReference>
<gene>
    <name evidence="2" type="ORF">KGA66_26105</name>
</gene>
<comment type="caution">
    <text evidence="2">The sequence shown here is derived from an EMBL/GenBank/DDBJ whole genome shotgun (WGS) entry which is preliminary data.</text>
</comment>
<keyword evidence="3" id="KW-1185">Reference proteome</keyword>
<dbReference type="InterPro" id="IPR010982">
    <property type="entry name" value="Lambda_DNA-bd_dom_sf"/>
</dbReference>
<proteinExistence type="predicted"/>
<accession>A0A8J7WVE4</accession>
<dbReference type="InterPro" id="IPR001387">
    <property type="entry name" value="Cro/C1-type_HTH"/>
</dbReference>
<dbReference type="EMBL" id="JAGSXH010000161">
    <property type="protein sequence ID" value="MBS2966540.1"/>
    <property type="molecule type" value="Genomic_DNA"/>
</dbReference>
<feature type="domain" description="HTH cro/C1-type" evidence="1">
    <location>
        <begin position="44"/>
        <end position="96"/>
    </location>
</feature>
<name>A0A8J7WVE4_9ACTN</name>
<dbReference type="CDD" id="cd00093">
    <property type="entry name" value="HTH_XRE"/>
    <property type="match status" value="1"/>
</dbReference>
<organism evidence="2 3">
    <name type="scientific">Actinocrinis puniceicyclus</name>
    <dbReference type="NCBI Taxonomy" id="977794"/>
    <lineage>
        <taxon>Bacteria</taxon>
        <taxon>Bacillati</taxon>
        <taxon>Actinomycetota</taxon>
        <taxon>Actinomycetes</taxon>
        <taxon>Catenulisporales</taxon>
        <taxon>Actinospicaceae</taxon>
        <taxon>Actinocrinis</taxon>
    </lineage>
</organism>
<dbReference type="GO" id="GO:0003677">
    <property type="term" value="F:DNA binding"/>
    <property type="evidence" value="ECO:0007669"/>
    <property type="project" value="InterPro"/>
</dbReference>